<dbReference type="EMBL" id="OPYN01000232">
    <property type="protein sequence ID" value="SPO64068.1"/>
    <property type="molecule type" value="Genomic_DNA"/>
</dbReference>
<proteinExistence type="predicted"/>
<accession>A0AAQ1PCU2</accession>
<reference evidence="1 2" key="1">
    <citation type="submission" date="2018-02" db="EMBL/GenBank/DDBJ databases">
        <authorList>
            <person name="Dubost A."/>
        </authorList>
    </citation>
    <scope>NUCLEOTIDE SEQUENCE [LARGE SCALE GENOMIC DNA]</scope>
    <source>
        <strain evidence="2">JV551A3</strain>
    </source>
</reference>
<dbReference type="Proteomes" id="UP000294335">
    <property type="component" value="Unassembled WGS sequence"/>
</dbReference>
<sequence length="59" mass="6194">MLSSGWSRARWAAALEKGCCRARIVGQAYLPHKGANCMPVPENGEGGIKGGVCEHLVLG</sequence>
<dbReference type="AlphaFoldDB" id="A0AAQ1PCU2"/>
<evidence type="ECO:0000313" key="1">
    <source>
        <dbReference type="EMBL" id="SPO64068.1"/>
    </source>
</evidence>
<name>A0AAQ1PCU2_9PSED</name>
<keyword evidence="2" id="KW-1185">Reference proteome</keyword>
<protein>
    <submittedName>
        <fullName evidence="1">Uncharacterized protein</fullName>
    </submittedName>
</protein>
<gene>
    <name evidence="1" type="ORF">JV551A3_V1_2320076</name>
</gene>
<organism evidence="1 2">
    <name type="scientific">Pseudomonas inefficax</name>
    <dbReference type="NCBI Taxonomy" id="2078786"/>
    <lineage>
        <taxon>Bacteria</taxon>
        <taxon>Pseudomonadati</taxon>
        <taxon>Pseudomonadota</taxon>
        <taxon>Gammaproteobacteria</taxon>
        <taxon>Pseudomonadales</taxon>
        <taxon>Pseudomonadaceae</taxon>
        <taxon>Pseudomonas</taxon>
    </lineage>
</organism>
<comment type="caution">
    <text evidence="1">The sequence shown here is derived from an EMBL/GenBank/DDBJ whole genome shotgun (WGS) entry which is preliminary data.</text>
</comment>
<evidence type="ECO:0000313" key="2">
    <source>
        <dbReference type="Proteomes" id="UP000294335"/>
    </source>
</evidence>